<dbReference type="InterPro" id="IPR049621">
    <property type="entry name" value="S1_DHX8_helicase"/>
</dbReference>
<dbReference type="Gene3D" id="1.20.120.1080">
    <property type="match status" value="1"/>
</dbReference>
<dbReference type="KEGG" id="ctp:CTRG_06143"/>
<comment type="catalytic activity">
    <reaction evidence="9">
        <text>ATP + H2O = ADP + phosphate + H(+)</text>
        <dbReference type="Rhea" id="RHEA:13065"/>
        <dbReference type="ChEBI" id="CHEBI:15377"/>
        <dbReference type="ChEBI" id="CHEBI:15378"/>
        <dbReference type="ChEBI" id="CHEBI:30616"/>
        <dbReference type="ChEBI" id="CHEBI:43474"/>
        <dbReference type="ChEBI" id="CHEBI:456216"/>
        <dbReference type="EC" id="3.6.4.13"/>
    </reaction>
</comment>
<dbReference type="GO" id="GO:0000390">
    <property type="term" value="P:spliceosomal complex disassembly"/>
    <property type="evidence" value="ECO:0007669"/>
    <property type="project" value="EnsemblFungi"/>
</dbReference>
<dbReference type="FunFam" id="3.40.50.300:FF:000615">
    <property type="entry name" value="pre-mRNA-splicing factor ATP-dependent RNA helicase DEAH7"/>
    <property type="match status" value="1"/>
</dbReference>
<dbReference type="GO" id="GO:0071007">
    <property type="term" value="C:U2-type catalytic step 2 spliceosome"/>
    <property type="evidence" value="ECO:0007669"/>
    <property type="project" value="EnsemblFungi"/>
</dbReference>
<evidence type="ECO:0000259" key="12">
    <source>
        <dbReference type="PROSITE" id="PS51192"/>
    </source>
</evidence>
<reference evidence="14 15" key="1">
    <citation type="journal article" date="2009" name="Nature">
        <title>Evolution of pathogenicity and sexual reproduction in eight Candida genomes.</title>
        <authorList>
            <person name="Butler G."/>
            <person name="Rasmussen M.D."/>
            <person name="Lin M.F."/>
            <person name="Santos M.A."/>
            <person name="Sakthikumar S."/>
            <person name="Munro C.A."/>
            <person name="Rheinbay E."/>
            <person name="Grabherr M."/>
            <person name="Forche A."/>
            <person name="Reedy J.L."/>
            <person name="Agrafioti I."/>
            <person name="Arnaud M.B."/>
            <person name="Bates S."/>
            <person name="Brown A.J."/>
            <person name="Brunke S."/>
            <person name="Costanzo M.C."/>
            <person name="Fitzpatrick D.A."/>
            <person name="de Groot P.W."/>
            <person name="Harris D."/>
            <person name="Hoyer L.L."/>
            <person name="Hube B."/>
            <person name="Klis F.M."/>
            <person name="Kodira C."/>
            <person name="Lennard N."/>
            <person name="Logue M.E."/>
            <person name="Martin R."/>
            <person name="Neiman A.M."/>
            <person name="Nikolaou E."/>
            <person name="Quail M.A."/>
            <person name="Quinn J."/>
            <person name="Santos M.C."/>
            <person name="Schmitzberger F.F."/>
            <person name="Sherlock G."/>
            <person name="Shah P."/>
            <person name="Silverstein K.A."/>
            <person name="Skrzypek M.S."/>
            <person name="Soll D."/>
            <person name="Staggs R."/>
            <person name="Stansfield I."/>
            <person name="Stumpf M.P."/>
            <person name="Sudbery P.E."/>
            <person name="Srikantha T."/>
            <person name="Zeng Q."/>
            <person name="Berman J."/>
            <person name="Berriman M."/>
            <person name="Heitman J."/>
            <person name="Gow N.A."/>
            <person name="Lorenz M.C."/>
            <person name="Birren B.W."/>
            <person name="Kellis M."/>
            <person name="Cuomo C.A."/>
        </authorList>
    </citation>
    <scope>NUCLEOTIDE SEQUENCE [LARGE SCALE GENOMIC DNA]</scope>
    <source>
        <strain evidence="15">ATCC MYA-3404 / T1</strain>
    </source>
</reference>
<evidence type="ECO:0000256" key="4">
    <source>
        <dbReference type="ARBA" id="ARBA00022801"/>
    </source>
</evidence>
<feature type="region of interest" description="Disordered" evidence="10">
    <location>
        <begin position="220"/>
        <end position="241"/>
    </location>
</feature>
<evidence type="ECO:0000256" key="2">
    <source>
        <dbReference type="ARBA" id="ARBA00022664"/>
    </source>
</evidence>
<keyword evidence="3" id="KW-0547">Nucleotide-binding</keyword>
<organism evidence="14 15">
    <name type="scientific">Candida tropicalis (strain ATCC MYA-3404 / T1)</name>
    <name type="common">Yeast</name>
    <dbReference type="NCBI Taxonomy" id="294747"/>
    <lineage>
        <taxon>Eukaryota</taxon>
        <taxon>Fungi</taxon>
        <taxon>Dikarya</taxon>
        <taxon>Ascomycota</taxon>
        <taxon>Saccharomycotina</taxon>
        <taxon>Pichiomycetes</taxon>
        <taxon>Debaryomycetaceae</taxon>
        <taxon>Candida/Lodderomyces clade</taxon>
        <taxon>Candida</taxon>
    </lineage>
</organism>
<keyword evidence="7" id="KW-0508">mRNA splicing</keyword>
<dbReference type="STRING" id="294747.C5MJA0"/>
<dbReference type="SMART" id="SM00316">
    <property type="entry name" value="S1"/>
    <property type="match status" value="1"/>
</dbReference>
<dbReference type="InterPro" id="IPR001650">
    <property type="entry name" value="Helicase_C-like"/>
</dbReference>
<feature type="domain" description="Helicase ATP-binding" evidence="12">
    <location>
        <begin position="378"/>
        <end position="545"/>
    </location>
</feature>
<feature type="region of interest" description="Disordered" evidence="10">
    <location>
        <begin position="1003"/>
        <end position="1027"/>
    </location>
</feature>
<dbReference type="FunFam" id="1.20.120.1080:FF:000001">
    <property type="entry name" value="Pre-mRNA-splicing factor ATP-dependent RNA helicase"/>
    <property type="match status" value="1"/>
</dbReference>
<dbReference type="VEuPathDB" id="FungiDB:CTRG_06143"/>
<dbReference type="EMBL" id="GG692405">
    <property type="protein sequence ID" value="EER30359.1"/>
    <property type="molecule type" value="Genomic_DNA"/>
</dbReference>
<evidence type="ECO:0000256" key="8">
    <source>
        <dbReference type="ARBA" id="ARBA00023242"/>
    </source>
</evidence>
<evidence type="ECO:0000313" key="14">
    <source>
        <dbReference type="EMBL" id="EER30359.1"/>
    </source>
</evidence>
<dbReference type="InterPro" id="IPR002464">
    <property type="entry name" value="DNA/RNA_helicase_DEAH_CS"/>
</dbReference>
<dbReference type="GO" id="GO:0005524">
    <property type="term" value="F:ATP binding"/>
    <property type="evidence" value="ECO:0007669"/>
    <property type="project" value="UniProtKB-KW"/>
</dbReference>
<dbReference type="GeneID" id="8300004"/>
<dbReference type="InterPro" id="IPR011709">
    <property type="entry name" value="DEAD-box_helicase_OB_fold"/>
</dbReference>
<gene>
    <name evidence="14" type="ORF">CTRG_06143</name>
</gene>
<keyword evidence="8" id="KW-0539">Nucleus</keyword>
<dbReference type="PROSITE" id="PS00690">
    <property type="entry name" value="DEAH_ATP_HELICASE"/>
    <property type="match status" value="1"/>
</dbReference>
<dbReference type="GO" id="GO:0000350">
    <property type="term" value="P:generation of catalytic spliceosome for second transesterification step"/>
    <property type="evidence" value="ECO:0007669"/>
    <property type="project" value="EnsemblFungi"/>
</dbReference>
<dbReference type="Pfam" id="PF07717">
    <property type="entry name" value="OB_NTP_bind"/>
    <property type="match status" value="1"/>
</dbReference>
<dbReference type="RefSeq" id="XP_002546665.1">
    <property type="nucleotide sequence ID" value="XM_002546619.1"/>
</dbReference>
<evidence type="ECO:0000313" key="15">
    <source>
        <dbReference type="Proteomes" id="UP000002037"/>
    </source>
</evidence>
<dbReference type="InterPro" id="IPR003029">
    <property type="entry name" value="S1_domain"/>
</dbReference>
<dbReference type="InterPro" id="IPR048333">
    <property type="entry name" value="HA2_WH"/>
</dbReference>
<dbReference type="GO" id="GO:0000974">
    <property type="term" value="C:Prp19 complex"/>
    <property type="evidence" value="ECO:0007669"/>
    <property type="project" value="EnsemblFungi"/>
</dbReference>
<dbReference type="OrthoDB" id="10253254at2759"/>
<evidence type="ECO:0000256" key="9">
    <source>
        <dbReference type="ARBA" id="ARBA00047984"/>
    </source>
</evidence>
<dbReference type="Pfam" id="PF21010">
    <property type="entry name" value="HA2_C"/>
    <property type="match status" value="1"/>
</dbReference>
<dbReference type="GO" id="GO:0003724">
    <property type="term" value="F:RNA helicase activity"/>
    <property type="evidence" value="ECO:0007669"/>
    <property type="project" value="UniProtKB-EC"/>
</dbReference>
<dbReference type="GO" id="GO:0000386">
    <property type="term" value="F:second spliceosomal transesterification activity"/>
    <property type="evidence" value="ECO:0007669"/>
    <property type="project" value="EnsemblFungi"/>
</dbReference>
<dbReference type="InterPro" id="IPR014001">
    <property type="entry name" value="Helicase_ATP-bd"/>
</dbReference>
<dbReference type="Gene3D" id="2.40.50.140">
    <property type="entry name" value="Nucleic acid-binding proteins"/>
    <property type="match status" value="1"/>
</dbReference>
<dbReference type="PROSITE" id="PS51194">
    <property type="entry name" value="HELICASE_CTER"/>
    <property type="match status" value="1"/>
</dbReference>
<keyword evidence="15" id="KW-1185">Reference proteome</keyword>
<evidence type="ECO:0000256" key="3">
    <source>
        <dbReference type="ARBA" id="ARBA00022741"/>
    </source>
</evidence>
<dbReference type="Pfam" id="PF04408">
    <property type="entry name" value="WHD_HA2"/>
    <property type="match status" value="1"/>
</dbReference>
<dbReference type="Pfam" id="PF00270">
    <property type="entry name" value="DEAD"/>
    <property type="match status" value="1"/>
</dbReference>
<proteinExistence type="predicted"/>
<evidence type="ECO:0000259" key="11">
    <source>
        <dbReference type="PROSITE" id="PS50126"/>
    </source>
</evidence>
<keyword evidence="4" id="KW-0378">Hydrolase</keyword>
<evidence type="ECO:0000256" key="6">
    <source>
        <dbReference type="ARBA" id="ARBA00022840"/>
    </source>
</evidence>
<dbReference type="CDD" id="cd18791">
    <property type="entry name" value="SF2_C_RHA"/>
    <property type="match status" value="1"/>
</dbReference>
<dbReference type="HOGENOM" id="CLU_001832_2_3_1"/>
<dbReference type="InterPro" id="IPR027417">
    <property type="entry name" value="P-loop_NTPase"/>
</dbReference>
<sequence>MNTQPDKQLLSIVQKHLGLPDNDENLTLIAQFLTNLYGKSTNQSWDDFRKLVDENGGDEFPDVFLKEAFDKISKKRPLGPKVNETTNKKTIILSPEKPPQVGDVLPGIVEGIQAYGAFIKLGNTSGLCHISQISFDGSKIASVSDYLKPRQAVYVKITDIQNQGSRKKISLSMRGIDQVTGEVKITEPRGRPQERQTRLKRKLTSPERWEIRQLIKSGAISADDYPDLDDEGQDESHAQSTLEPEVEIHIEMNESKPEFLKGMARSKPLMTVDPTPPQTGSLNTAAEKGSKFAKEFREEKLRQKKLKEKEEKSKTDTTDPLFQATESVKDVDLDPATESFISKWKQSHKNESFGKRTSLPIEEQRRSLPVYAMRSTLVESIRDNQFVVIVGETGSGKTTQIVQYIYEEHMNVIDGKTKVIGCTQPRRVAATSVAKRVAEEVGCKVGDKVGYTVRFDDQTGPDTVIKYMTDGMLEREALNDPSMSKYSLIMLDEAHERTIATDVLFALLKDAAKQNPNLKVVVTSATLDSNKFSKYFNNCPVINIPGRTFPVEVLYTKEPEMDYLAAALDSVMQIHISEPAGDILVFLTGQEEIDTSCEALNERMKILGDSVPELIVLPVYSALPSEMQTRIFEPTPPGSRKVILATNIAETSITIDGIYYVVDPGFVKINSYDPKLGMDSLKVRPISKAQANQRSGRAGRTGPGKCYRLYTEQAYQKEMIANTIPEIQRQNLSHTILMLKAMGIEDLINFEFMDPPSTSTLLTALEDLYILDALDDEGHLTGLGRRMAELPMEPALAKTLIKSAEYGCSEEILTIVAMLSVQTIFYRPKAQSALADQRKARFHHPYGDHLTLLNVFQSWYRNNYSKSWCQENFIQERSMRRAMDVRNQLKQIMTRFKYPILSCGNNIEKIRRTLCSGYFKNSAKRQEGEGYKTLNEGTSVYLHPSSSLYGKNPEYAIYHTLILTSKEYMHCVSVIDPQWLYELAPKYYKQADANTIREAKKKQKIEPLFNSHNRDSWRLTKQRKPKR</sequence>
<dbReference type="InterPro" id="IPR011545">
    <property type="entry name" value="DEAD/DEAH_box_helicase_dom"/>
</dbReference>
<dbReference type="SMART" id="SM00487">
    <property type="entry name" value="DEXDc"/>
    <property type="match status" value="1"/>
</dbReference>
<evidence type="ECO:0000256" key="5">
    <source>
        <dbReference type="ARBA" id="ARBA00022806"/>
    </source>
</evidence>
<dbReference type="PROSITE" id="PS50126">
    <property type="entry name" value="S1"/>
    <property type="match status" value="1"/>
</dbReference>
<evidence type="ECO:0000256" key="1">
    <source>
        <dbReference type="ARBA" id="ARBA00012552"/>
    </source>
</evidence>
<keyword evidence="5 14" id="KW-0347">Helicase</keyword>
<evidence type="ECO:0000256" key="10">
    <source>
        <dbReference type="SAM" id="MobiDB-lite"/>
    </source>
</evidence>
<dbReference type="SMART" id="SM00490">
    <property type="entry name" value="HELICc"/>
    <property type="match status" value="1"/>
</dbReference>
<protein>
    <recommendedName>
        <fullName evidence="1">RNA helicase</fullName>
        <ecNumber evidence="1">3.6.4.13</ecNumber>
    </recommendedName>
</protein>
<accession>C5MJA0</accession>
<dbReference type="Proteomes" id="UP000002037">
    <property type="component" value="Unassembled WGS sequence"/>
</dbReference>
<dbReference type="GO" id="GO:0071021">
    <property type="term" value="C:U2-type post-spliceosomal complex"/>
    <property type="evidence" value="ECO:0007669"/>
    <property type="project" value="EnsemblFungi"/>
</dbReference>
<dbReference type="SMART" id="SM00847">
    <property type="entry name" value="HA2"/>
    <property type="match status" value="1"/>
</dbReference>
<dbReference type="InterPro" id="IPR007502">
    <property type="entry name" value="Helicase-assoc_dom"/>
</dbReference>
<dbReference type="EC" id="3.6.4.13" evidence="1"/>
<dbReference type="Pfam" id="PF00271">
    <property type="entry name" value="Helicase_C"/>
    <property type="match status" value="1"/>
</dbReference>
<dbReference type="GO" id="GO:0016787">
    <property type="term" value="F:hydrolase activity"/>
    <property type="evidence" value="ECO:0007669"/>
    <property type="project" value="UniProtKB-KW"/>
</dbReference>
<keyword evidence="6" id="KW-0067">ATP-binding</keyword>
<dbReference type="GO" id="GO:0003723">
    <property type="term" value="F:RNA binding"/>
    <property type="evidence" value="ECO:0007669"/>
    <property type="project" value="TreeGrafter"/>
</dbReference>
<evidence type="ECO:0000259" key="13">
    <source>
        <dbReference type="PROSITE" id="PS51194"/>
    </source>
</evidence>
<dbReference type="Gene3D" id="3.40.50.300">
    <property type="entry name" value="P-loop containing nucleotide triphosphate hydrolases"/>
    <property type="match status" value="2"/>
</dbReference>
<name>C5MJA0_CANTT</name>
<evidence type="ECO:0000256" key="7">
    <source>
        <dbReference type="ARBA" id="ARBA00023187"/>
    </source>
</evidence>
<feature type="domain" description="S1 motif" evidence="11">
    <location>
        <begin position="102"/>
        <end position="174"/>
    </location>
</feature>
<dbReference type="InterPro" id="IPR012340">
    <property type="entry name" value="NA-bd_OB-fold"/>
</dbReference>
<dbReference type="PROSITE" id="PS51192">
    <property type="entry name" value="HELICASE_ATP_BIND_1"/>
    <property type="match status" value="1"/>
</dbReference>
<keyword evidence="2" id="KW-0507">mRNA processing</keyword>
<dbReference type="CDD" id="cd05684">
    <property type="entry name" value="S1_DHX8_helicase"/>
    <property type="match status" value="1"/>
</dbReference>
<feature type="domain" description="Helicase C-terminal" evidence="13">
    <location>
        <begin position="567"/>
        <end position="743"/>
    </location>
</feature>
<dbReference type="AlphaFoldDB" id="C5MJA0"/>
<dbReference type="Pfam" id="PF00575">
    <property type="entry name" value="S1"/>
    <property type="match status" value="1"/>
</dbReference>
<dbReference type="SUPFAM" id="SSF52540">
    <property type="entry name" value="P-loop containing nucleoside triphosphate hydrolases"/>
    <property type="match status" value="1"/>
</dbReference>
<dbReference type="eggNOG" id="KOG0922">
    <property type="taxonomic scope" value="Eukaryota"/>
</dbReference>
<dbReference type="SUPFAM" id="SSF50249">
    <property type="entry name" value="Nucleic acid-binding proteins"/>
    <property type="match status" value="1"/>
</dbReference>
<dbReference type="FunFam" id="3.40.50.300:FF:000101">
    <property type="entry name" value="Pre-mRNA-splicing factor ATP-dependent RNA helicase"/>
    <property type="match status" value="1"/>
</dbReference>
<dbReference type="PANTHER" id="PTHR18934">
    <property type="entry name" value="ATP-DEPENDENT RNA HELICASE"/>
    <property type="match status" value="1"/>
</dbReference>
<feature type="compositionally biased region" description="Acidic residues" evidence="10">
    <location>
        <begin position="224"/>
        <end position="233"/>
    </location>
</feature>
<dbReference type="PANTHER" id="PTHR18934:SF85">
    <property type="entry name" value="ATP-DEPENDENT RNA HELICASE DHX8"/>
    <property type="match status" value="1"/>
</dbReference>